<evidence type="ECO:0000256" key="3">
    <source>
        <dbReference type="ARBA" id="ARBA00023163"/>
    </source>
</evidence>
<dbReference type="InterPro" id="IPR000595">
    <property type="entry name" value="cNMP-bd_dom"/>
</dbReference>
<dbReference type="InterPro" id="IPR036390">
    <property type="entry name" value="WH_DNA-bd_sf"/>
</dbReference>
<reference evidence="7 8" key="1">
    <citation type="submission" date="2024-10" db="EMBL/GenBank/DDBJ databases">
        <title>Paracoccus drimophilus sp. nov., a novel bacterium from corn roots in Hunan.</title>
        <authorList>
            <person name="Li X."/>
        </authorList>
    </citation>
    <scope>NUCLEOTIDE SEQUENCE [LARGE SCALE GENOMIC DNA]</scope>
    <source>
        <strain evidence="7 8">NGMCC 1.201697</strain>
    </source>
</reference>
<evidence type="ECO:0000256" key="4">
    <source>
        <dbReference type="SAM" id="MobiDB-lite"/>
    </source>
</evidence>
<evidence type="ECO:0000259" key="5">
    <source>
        <dbReference type="PROSITE" id="PS50042"/>
    </source>
</evidence>
<dbReference type="Pfam" id="PF00027">
    <property type="entry name" value="cNMP_binding"/>
    <property type="match status" value="1"/>
</dbReference>
<proteinExistence type="predicted"/>
<keyword evidence="3" id="KW-0804">Transcription</keyword>
<keyword evidence="1" id="KW-0805">Transcription regulation</keyword>
<sequence length="267" mass="29407">MKHDRTIPMDASEVQLAACLYCRARQKTLCGGCELTELRSISQLKGKREYSAGETIFRPGDCPHFTGIVVEGTVSVGYALPNGDERIVRFLTEGNFFGRTGGQPVPYCFRAETDVRVCAFDQQDFENSMQAMPAMEAQLRDILIKEIDASREMIAWLSGPDARQKLTLYLVHLCEQQDGAVKGNAGPVRLTFPATQGMVANHLGVTRWSFSREMSWLRSQGIISSSGHRTVIVHRPDRLIDIASSGRSDRNKARPALSGTGAAATVQ</sequence>
<dbReference type="SUPFAM" id="SSF51206">
    <property type="entry name" value="cAMP-binding domain-like"/>
    <property type="match status" value="1"/>
</dbReference>
<gene>
    <name evidence="7" type="ORF">ACHFJ0_19145</name>
</gene>
<dbReference type="InterPro" id="IPR012318">
    <property type="entry name" value="HTH_CRP"/>
</dbReference>
<dbReference type="SUPFAM" id="SSF46785">
    <property type="entry name" value="Winged helix' DNA-binding domain"/>
    <property type="match status" value="1"/>
</dbReference>
<evidence type="ECO:0000313" key="7">
    <source>
        <dbReference type="EMBL" id="MFH5776362.1"/>
    </source>
</evidence>
<keyword evidence="2" id="KW-0238">DNA-binding</keyword>
<dbReference type="Gene3D" id="2.60.120.10">
    <property type="entry name" value="Jelly Rolls"/>
    <property type="match status" value="1"/>
</dbReference>
<dbReference type="SMART" id="SM00100">
    <property type="entry name" value="cNMP"/>
    <property type="match status" value="1"/>
</dbReference>
<dbReference type="EMBL" id="JBIMPR010000016">
    <property type="protein sequence ID" value="MFH5776362.1"/>
    <property type="molecule type" value="Genomic_DNA"/>
</dbReference>
<dbReference type="PROSITE" id="PS50042">
    <property type="entry name" value="CNMP_BINDING_3"/>
    <property type="match status" value="1"/>
</dbReference>
<evidence type="ECO:0000313" key="8">
    <source>
        <dbReference type="Proteomes" id="UP001609376"/>
    </source>
</evidence>
<keyword evidence="8" id="KW-1185">Reference proteome</keyword>
<name>A0ABW7LQC2_9RHOB</name>
<feature type="region of interest" description="Disordered" evidence="4">
    <location>
        <begin position="244"/>
        <end position="267"/>
    </location>
</feature>
<dbReference type="SMART" id="SM00419">
    <property type="entry name" value="HTH_CRP"/>
    <property type="match status" value="1"/>
</dbReference>
<organism evidence="7 8">
    <name type="scientific">Paracoccus broussonetiae subsp. drimophilus</name>
    <dbReference type="NCBI Taxonomy" id="3373869"/>
    <lineage>
        <taxon>Bacteria</taxon>
        <taxon>Pseudomonadati</taxon>
        <taxon>Pseudomonadota</taxon>
        <taxon>Alphaproteobacteria</taxon>
        <taxon>Rhodobacterales</taxon>
        <taxon>Paracoccaceae</taxon>
        <taxon>Paracoccus</taxon>
        <taxon>Paracoccus broussonetiae</taxon>
    </lineage>
</organism>
<feature type="domain" description="Cyclic nucleotide-binding" evidence="5">
    <location>
        <begin position="29"/>
        <end position="146"/>
    </location>
</feature>
<evidence type="ECO:0000256" key="2">
    <source>
        <dbReference type="ARBA" id="ARBA00023125"/>
    </source>
</evidence>
<feature type="domain" description="HTH crp-type" evidence="6">
    <location>
        <begin position="160"/>
        <end position="237"/>
    </location>
</feature>
<dbReference type="InterPro" id="IPR050397">
    <property type="entry name" value="Env_Response_Regulators"/>
</dbReference>
<dbReference type="Proteomes" id="UP001609376">
    <property type="component" value="Unassembled WGS sequence"/>
</dbReference>
<dbReference type="PANTHER" id="PTHR24567">
    <property type="entry name" value="CRP FAMILY TRANSCRIPTIONAL REGULATORY PROTEIN"/>
    <property type="match status" value="1"/>
</dbReference>
<dbReference type="RefSeq" id="WP_395135376.1">
    <property type="nucleotide sequence ID" value="NZ_JBIMPR010000016.1"/>
</dbReference>
<accession>A0ABW7LQC2</accession>
<dbReference type="CDD" id="cd00038">
    <property type="entry name" value="CAP_ED"/>
    <property type="match status" value="1"/>
</dbReference>
<evidence type="ECO:0000256" key="1">
    <source>
        <dbReference type="ARBA" id="ARBA00023015"/>
    </source>
</evidence>
<evidence type="ECO:0000259" key="6">
    <source>
        <dbReference type="PROSITE" id="PS51063"/>
    </source>
</evidence>
<comment type="caution">
    <text evidence="7">The sequence shown here is derived from an EMBL/GenBank/DDBJ whole genome shotgun (WGS) entry which is preliminary data.</text>
</comment>
<protein>
    <submittedName>
        <fullName evidence="7">Crp/Fnr family transcriptional regulator</fullName>
    </submittedName>
</protein>
<dbReference type="InterPro" id="IPR018490">
    <property type="entry name" value="cNMP-bd_dom_sf"/>
</dbReference>
<dbReference type="PANTHER" id="PTHR24567:SF75">
    <property type="entry name" value="FUMARATE AND NITRATE REDUCTION REGULATORY PROTEIN"/>
    <property type="match status" value="1"/>
</dbReference>
<dbReference type="PROSITE" id="PS51063">
    <property type="entry name" value="HTH_CRP_2"/>
    <property type="match status" value="1"/>
</dbReference>
<dbReference type="InterPro" id="IPR014710">
    <property type="entry name" value="RmlC-like_jellyroll"/>
</dbReference>
<dbReference type="Pfam" id="PF13545">
    <property type="entry name" value="HTH_Crp_2"/>
    <property type="match status" value="1"/>
</dbReference>